<evidence type="ECO:0000313" key="3">
    <source>
        <dbReference type="EMBL" id="MYM00254.1"/>
    </source>
</evidence>
<comment type="caution">
    <text evidence="3">The sequence shown here is derived from an EMBL/GenBank/DDBJ whole genome shotgun (WGS) entry which is preliminary data.</text>
</comment>
<feature type="transmembrane region" description="Helical" evidence="2">
    <location>
        <begin position="96"/>
        <end position="115"/>
    </location>
</feature>
<protein>
    <submittedName>
        <fullName evidence="3">Uncharacterized protein</fullName>
    </submittedName>
</protein>
<keyword evidence="4" id="KW-1185">Reference proteome</keyword>
<accession>A0A7X4KA99</accession>
<organism evidence="3 4">
    <name type="scientific">Novosphingobium silvae</name>
    <dbReference type="NCBI Taxonomy" id="2692619"/>
    <lineage>
        <taxon>Bacteria</taxon>
        <taxon>Pseudomonadati</taxon>
        <taxon>Pseudomonadota</taxon>
        <taxon>Alphaproteobacteria</taxon>
        <taxon>Sphingomonadales</taxon>
        <taxon>Sphingomonadaceae</taxon>
        <taxon>Novosphingobium</taxon>
    </lineage>
</organism>
<sequence>MRGSFNFEGYREASSHRTQSSSRLSKSSKEDGNLRLQVKCGHCQSAPYEFSLISGLLSKGRSTIEPAFAGGSRRNCKRAHVNQDGHQFITRMMARLLPFSSIRIVGAIFITGLLANYGSVLPIAFEISAAASFSDASEVNVLTLSF</sequence>
<keyword evidence="2" id="KW-0472">Membrane</keyword>
<feature type="compositionally biased region" description="Low complexity" evidence="1">
    <location>
        <begin position="16"/>
        <end position="25"/>
    </location>
</feature>
<proteinExistence type="predicted"/>
<dbReference type="Proteomes" id="UP000465810">
    <property type="component" value="Unassembled WGS sequence"/>
</dbReference>
<keyword evidence="2" id="KW-0812">Transmembrane</keyword>
<evidence type="ECO:0000256" key="1">
    <source>
        <dbReference type="SAM" id="MobiDB-lite"/>
    </source>
</evidence>
<dbReference type="AlphaFoldDB" id="A0A7X4KA99"/>
<reference evidence="3 4" key="1">
    <citation type="submission" date="2019-12" db="EMBL/GenBank/DDBJ databases">
        <authorList>
            <person name="Feng G."/>
            <person name="Zhu H."/>
        </authorList>
    </citation>
    <scope>NUCLEOTIDE SEQUENCE [LARGE SCALE GENOMIC DNA]</scope>
    <source>
        <strain evidence="3 4">FGD1</strain>
    </source>
</reference>
<feature type="region of interest" description="Disordered" evidence="1">
    <location>
        <begin position="1"/>
        <end position="30"/>
    </location>
</feature>
<name>A0A7X4KA99_9SPHN</name>
<evidence type="ECO:0000313" key="4">
    <source>
        <dbReference type="Proteomes" id="UP000465810"/>
    </source>
</evidence>
<keyword evidence="2" id="KW-1133">Transmembrane helix</keyword>
<gene>
    <name evidence="3" type="ORF">GR702_21145</name>
</gene>
<dbReference type="RefSeq" id="WP_160987516.1">
    <property type="nucleotide sequence ID" value="NZ_WVTD01000036.1"/>
</dbReference>
<evidence type="ECO:0000256" key="2">
    <source>
        <dbReference type="SAM" id="Phobius"/>
    </source>
</evidence>
<dbReference type="EMBL" id="WVTD01000036">
    <property type="protein sequence ID" value="MYM00254.1"/>
    <property type="molecule type" value="Genomic_DNA"/>
</dbReference>